<dbReference type="InterPro" id="IPR013341">
    <property type="entry name" value="Mandelate_racemase_N_dom"/>
</dbReference>
<name>G5CZI7_9GAMM</name>
<dbReference type="InterPro" id="IPR013342">
    <property type="entry name" value="Mandelate_racemase_C"/>
</dbReference>
<dbReference type="SFLD" id="SFLDG00180">
    <property type="entry name" value="muconate_cycloisomerase"/>
    <property type="match status" value="1"/>
</dbReference>
<keyword evidence="3" id="KW-0479">Metal-binding</keyword>
<evidence type="ECO:0000259" key="5">
    <source>
        <dbReference type="SMART" id="SM00922"/>
    </source>
</evidence>
<dbReference type="SMART" id="SM00922">
    <property type="entry name" value="MR_MLE"/>
    <property type="match status" value="1"/>
</dbReference>
<accession>G5CZI7</accession>
<dbReference type="GO" id="GO:0016853">
    <property type="term" value="F:isomerase activity"/>
    <property type="evidence" value="ECO:0007669"/>
    <property type="project" value="UniProtKB-ARBA"/>
</dbReference>
<sequence>MTTITKVSVWKIALESHVPYYMAGGKVCLSVPSIIVRIDTDAGICGWGEVCPIPHYLPAYADGVIPAISEMAEVLIGADPIGPEALMRKLDKHLIGHVYAKSAIDIALWDLTAKEAGLPLYRLLGGLQTEKLPLYKSITCSDPEKMADIAKEGYQQGIRQFQVKLGSDNDWRRDVERMEAVRAAVGTGPLVFGDWNCCASQLDAIRAGRALSSLDVMLEQPCATIESCNVVRQTTGLPMKLDESVHDIHSLLHGHQLGCMDAAALKLSKFGGISATRRARDLCLEIGTKMVIEDTWGSDITTSALMHLATSTEQGAIMNVCNLADYVSPKLSHESYFVSEGFASVTDAPGLGVSPYLSVLGEPLFVIS</sequence>
<evidence type="ECO:0000256" key="4">
    <source>
        <dbReference type="ARBA" id="ARBA00022842"/>
    </source>
</evidence>
<keyword evidence="8" id="KW-1185">Reference proteome</keyword>
<gene>
    <name evidence="7" type="ORF">B6S08_06435</name>
</gene>
<dbReference type="SUPFAM" id="SSF54826">
    <property type="entry name" value="Enolase N-terminal domain-like"/>
    <property type="match status" value="1"/>
</dbReference>
<dbReference type="Proteomes" id="UP000242757">
    <property type="component" value="Unassembled WGS sequence"/>
</dbReference>
<proteinExistence type="inferred from homology"/>
<dbReference type="InterPro" id="IPR018110">
    <property type="entry name" value="Mandel_Rmase/mucon_lact_enz_CS"/>
</dbReference>
<dbReference type="GO" id="GO:0009063">
    <property type="term" value="P:amino acid catabolic process"/>
    <property type="evidence" value="ECO:0007669"/>
    <property type="project" value="InterPro"/>
</dbReference>
<evidence type="ECO:0000313" key="6">
    <source>
        <dbReference type="EMBL" id="AEQ39143.1"/>
    </source>
</evidence>
<evidence type="ECO:0000256" key="3">
    <source>
        <dbReference type="ARBA" id="ARBA00022723"/>
    </source>
</evidence>
<reference evidence="6" key="1">
    <citation type="submission" date="2011-08" db="EMBL/GenBank/DDBJ databases">
        <title>Multiple DMSP Lyases in the gamma-Proteobacterium Oceanimonas doudoroffii.</title>
        <authorList>
            <person name="Curson A.R.J."/>
            <person name="Fowler E.K."/>
            <person name="Dickens S."/>
            <person name="Johnston A.W.B."/>
            <person name="Todd J.D."/>
        </authorList>
    </citation>
    <scope>NUCLEOTIDE SEQUENCE</scope>
    <source>
        <strain evidence="6">DSM 7028</strain>
    </source>
</reference>
<feature type="domain" description="Mandelate racemase/muconate lactonizing enzyme C-terminal" evidence="5">
    <location>
        <begin position="143"/>
        <end position="238"/>
    </location>
</feature>
<dbReference type="PANTHER" id="PTHR48080">
    <property type="entry name" value="D-GALACTONATE DEHYDRATASE-RELATED"/>
    <property type="match status" value="1"/>
</dbReference>
<dbReference type="Gene3D" id="3.30.390.10">
    <property type="entry name" value="Enolase-like, N-terminal domain"/>
    <property type="match status" value="1"/>
</dbReference>
<dbReference type="PROSITE" id="PS00908">
    <property type="entry name" value="MR_MLE_1"/>
    <property type="match status" value="1"/>
</dbReference>
<dbReference type="Gene3D" id="3.20.20.120">
    <property type="entry name" value="Enolase-like C-terminal domain"/>
    <property type="match status" value="1"/>
</dbReference>
<dbReference type="InterPro" id="IPR036849">
    <property type="entry name" value="Enolase-like_C_sf"/>
</dbReference>
<dbReference type="InterPro" id="IPR034593">
    <property type="entry name" value="DgoD-like"/>
</dbReference>
<dbReference type="Pfam" id="PF13378">
    <property type="entry name" value="MR_MLE_C"/>
    <property type="match status" value="1"/>
</dbReference>
<dbReference type="InterPro" id="IPR029017">
    <property type="entry name" value="Enolase-like_N"/>
</dbReference>
<reference evidence="7 8" key="2">
    <citation type="submission" date="2017-08" db="EMBL/GenBank/DDBJ databases">
        <title>A Genome Sequence of Oceanimonas doudoroffii ATCC 27123T.</title>
        <authorList>
            <person name="Brennan M.A."/>
            <person name="Maclea K.S."/>
            <person name="Mcclelland W.D."/>
            <person name="Trachtenberg A.M."/>
        </authorList>
    </citation>
    <scope>NUCLEOTIDE SEQUENCE [LARGE SCALE GENOMIC DNA]</scope>
    <source>
        <strain evidence="7 8">ATCC 27123</strain>
    </source>
</reference>
<dbReference type="GO" id="GO:0046872">
    <property type="term" value="F:metal ion binding"/>
    <property type="evidence" value="ECO:0007669"/>
    <property type="project" value="UniProtKB-KW"/>
</dbReference>
<dbReference type="EMBL" id="JN541240">
    <property type="protein sequence ID" value="AEQ39143.1"/>
    <property type="molecule type" value="Genomic_DNA"/>
</dbReference>
<evidence type="ECO:0000256" key="2">
    <source>
        <dbReference type="ARBA" id="ARBA00008031"/>
    </source>
</evidence>
<comment type="similarity">
    <text evidence="2">Belongs to the mandelate racemase/muconate lactonizing enzyme family.</text>
</comment>
<keyword evidence="4" id="KW-0460">Magnesium</keyword>
<dbReference type="EMBL" id="NBIM01000001">
    <property type="protein sequence ID" value="OXY83131.1"/>
    <property type="molecule type" value="Genomic_DNA"/>
</dbReference>
<evidence type="ECO:0000313" key="8">
    <source>
        <dbReference type="Proteomes" id="UP000242757"/>
    </source>
</evidence>
<dbReference type="Pfam" id="PF02746">
    <property type="entry name" value="MR_MLE_N"/>
    <property type="match status" value="1"/>
</dbReference>
<dbReference type="AlphaFoldDB" id="G5CZI7"/>
<dbReference type="RefSeq" id="WP_094199906.1">
    <property type="nucleotide sequence ID" value="NZ_NBIM01000001.1"/>
</dbReference>
<dbReference type="InterPro" id="IPR029065">
    <property type="entry name" value="Enolase_C-like"/>
</dbReference>
<organism evidence="6">
    <name type="scientific">Oceanimonas doudoroffii</name>
    <dbReference type="NCBI Taxonomy" id="84158"/>
    <lineage>
        <taxon>Bacteria</taxon>
        <taxon>Pseudomonadati</taxon>
        <taxon>Pseudomonadota</taxon>
        <taxon>Gammaproteobacteria</taxon>
        <taxon>Aeromonadales</taxon>
        <taxon>Aeromonadaceae</taxon>
        <taxon>Oceanimonas</taxon>
    </lineage>
</organism>
<dbReference type="OrthoDB" id="103536at2"/>
<dbReference type="FunFam" id="3.30.390.10:FF:000009">
    <property type="entry name" value="Hydrophobic dipeptide epimerase"/>
    <property type="match status" value="1"/>
</dbReference>
<dbReference type="SFLD" id="SFLDS00001">
    <property type="entry name" value="Enolase"/>
    <property type="match status" value="1"/>
</dbReference>
<dbReference type="SUPFAM" id="SSF51604">
    <property type="entry name" value="Enolase C-terminal domain-like"/>
    <property type="match status" value="1"/>
</dbReference>
<evidence type="ECO:0000313" key="7">
    <source>
        <dbReference type="EMBL" id="OXY83131.1"/>
    </source>
</evidence>
<protein>
    <submittedName>
        <fullName evidence="6 7">Mandelate racemase</fullName>
    </submittedName>
</protein>
<evidence type="ECO:0000256" key="1">
    <source>
        <dbReference type="ARBA" id="ARBA00001946"/>
    </source>
</evidence>
<comment type="cofactor">
    <cofactor evidence="1">
        <name>Mg(2+)</name>
        <dbReference type="ChEBI" id="CHEBI:18420"/>
    </cofactor>
</comment>